<keyword evidence="3" id="KW-0611">Plant defense</keyword>
<dbReference type="EMBL" id="JBJKTR010000008">
    <property type="protein sequence ID" value="KAL3362010.1"/>
    <property type="molecule type" value="Genomic_DNA"/>
</dbReference>
<evidence type="ECO:0000313" key="12">
    <source>
        <dbReference type="Proteomes" id="UP001627284"/>
    </source>
</evidence>
<dbReference type="InterPro" id="IPR001471">
    <property type="entry name" value="AP2/ERF_dom"/>
</dbReference>
<dbReference type="FunFam" id="3.30.730.10:FF:000001">
    <property type="entry name" value="Ethylene-responsive transcription factor 2"/>
    <property type="match status" value="1"/>
</dbReference>
<dbReference type="PANTHER" id="PTHR31190:SF499">
    <property type="entry name" value="ETHYLENE-RESPONSIVE TRANSCRIPTION FACTOR ERF105"/>
    <property type="match status" value="1"/>
</dbReference>
<evidence type="ECO:0000259" key="10">
    <source>
        <dbReference type="PROSITE" id="PS51032"/>
    </source>
</evidence>
<keyword evidence="4" id="KW-0805">Transcription regulation</keyword>
<keyword evidence="9" id="KW-0812">Transmembrane</keyword>
<accession>A0ABD2U0X7</accession>
<evidence type="ECO:0000256" key="4">
    <source>
        <dbReference type="ARBA" id="ARBA00023015"/>
    </source>
</evidence>
<evidence type="ECO:0000256" key="1">
    <source>
        <dbReference type="ARBA" id="ARBA00004123"/>
    </source>
</evidence>
<keyword evidence="12" id="KW-1185">Reference proteome</keyword>
<feature type="non-terminal residue" evidence="11">
    <location>
        <position position="1"/>
    </location>
</feature>
<dbReference type="GO" id="GO:0000976">
    <property type="term" value="F:transcription cis-regulatory region binding"/>
    <property type="evidence" value="ECO:0007669"/>
    <property type="project" value="UniProtKB-ARBA"/>
</dbReference>
<dbReference type="GO" id="GO:0006952">
    <property type="term" value="P:defense response"/>
    <property type="evidence" value="ECO:0007669"/>
    <property type="project" value="UniProtKB-KW"/>
</dbReference>
<evidence type="ECO:0000256" key="2">
    <source>
        <dbReference type="ARBA" id="ARBA00022745"/>
    </source>
</evidence>
<proteinExistence type="predicted"/>
<dbReference type="SUPFAM" id="SSF54171">
    <property type="entry name" value="DNA-binding domain"/>
    <property type="match status" value="1"/>
</dbReference>
<protein>
    <recommendedName>
        <fullName evidence="10">AP2/ERF domain-containing protein</fullName>
    </recommendedName>
</protein>
<dbReference type="GO" id="GO:0009873">
    <property type="term" value="P:ethylene-activated signaling pathway"/>
    <property type="evidence" value="ECO:0007669"/>
    <property type="project" value="UniProtKB-KW"/>
</dbReference>
<dbReference type="AlphaFoldDB" id="A0ABD2U0X7"/>
<dbReference type="GO" id="GO:0005634">
    <property type="term" value="C:nucleus"/>
    <property type="evidence" value="ECO:0007669"/>
    <property type="project" value="UniProtKB-SubCell"/>
</dbReference>
<keyword evidence="9" id="KW-0472">Membrane</keyword>
<keyword evidence="8" id="KW-0539">Nucleus</keyword>
<keyword evidence="6" id="KW-0010">Activator</keyword>
<evidence type="ECO:0000256" key="5">
    <source>
        <dbReference type="ARBA" id="ARBA00023125"/>
    </source>
</evidence>
<keyword evidence="2" id="KW-0936">Ethylene signaling pathway</keyword>
<reference evidence="11 12" key="1">
    <citation type="submission" date="2024-05" db="EMBL/GenBank/DDBJ databases">
        <title>De novo assembly of an allotetraploid wild potato.</title>
        <authorList>
            <person name="Hosaka A.J."/>
        </authorList>
    </citation>
    <scope>NUCLEOTIDE SEQUENCE [LARGE SCALE GENOMIC DNA]</scope>
    <source>
        <tissue evidence="11">Young leaves</tissue>
    </source>
</reference>
<evidence type="ECO:0000256" key="3">
    <source>
        <dbReference type="ARBA" id="ARBA00022821"/>
    </source>
</evidence>
<feature type="transmembrane region" description="Helical" evidence="9">
    <location>
        <begin position="17"/>
        <end position="39"/>
    </location>
</feature>
<dbReference type="SMART" id="SM00380">
    <property type="entry name" value="AP2"/>
    <property type="match status" value="1"/>
</dbReference>
<evidence type="ECO:0000313" key="11">
    <source>
        <dbReference type="EMBL" id="KAL3362010.1"/>
    </source>
</evidence>
<keyword evidence="9" id="KW-1133">Transmembrane helix</keyword>
<dbReference type="PROSITE" id="PS51032">
    <property type="entry name" value="AP2_ERF"/>
    <property type="match status" value="1"/>
</dbReference>
<evidence type="ECO:0000256" key="6">
    <source>
        <dbReference type="ARBA" id="ARBA00023159"/>
    </source>
</evidence>
<dbReference type="InterPro" id="IPR016177">
    <property type="entry name" value="DNA-bd_dom_sf"/>
</dbReference>
<keyword evidence="5" id="KW-0238">DNA-binding</keyword>
<dbReference type="PRINTS" id="PR00367">
    <property type="entry name" value="ETHRSPELEMNT"/>
</dbReference>
<feature type="domain" description="AP2/ERF" evidence="10">
    <location>
        <begin position="215"/>
        <end position="273"/>
    </location>
</feature>
<name>A0ABD2U0X7_9SOLN</name>
<comment type="caution">
    <text evidence="11">The sequence shown here is derived from an EMBL/GenBank/DDBJ whole genome shotgun (WGS) entry which is preliminary data.</text>
</comment>
<sequence length="354" mass="39825">SHIPLVITTLTNINTKIHLSLSVCFLYFFLYFSISMEYVDEFFALEKIRTHLLGEFSPKTLKFGAELTSSKCSDTVTESCNSESASSDSLPFDFFFDIEADFFQFGTGVSNSTSESANSVHNRTDFVKIESEPSISSSDYEENQSKCFQVKSEPQVFIDLTSPKLSSASDRKPSLKIDLPPVKKYEWIDFGNSAHSNPIVSVPVKQIRKAEEKRNYRGVRQRPWGKYAAEIRDPRRRGSRVWLGTFDTAIEAAKAYDKAAFTMRGSKAILNFPLEVGKTLSYSSSAVEGGVKRRRDSAETEEGKVVKKCKEEESWPLTPSSWNFVFEQNCNGMFNLPPLSPLSPHLGCSQLIQI</sequence>
<dbReference type="Pfam" id="PF00847">
    <property type="entry name" value="AP2"/>
    <property type="match status" value="1"/>
</dbReference>
<keyword evidence="7" id="KW-0804">Transcription</keyword>
<dbReference type="InterPro" id="IPR036955">
    <property type="entry name" value="AP2/ERF_dom_sf"/>
</dbReference>
<evidence type="ECO:0000256" key="9">
    <source>
        <dbReference type="SAM" id="Phobius"/>
    </source>
</evidence>
<evidence type="ECO:0000256" key="7">
    <source>
        <dbReference type="ARBA" id="ARBA00023163"/>
    </source>
</evidence>
<gene>
    <name evidence="11" type="ORF">AABB24_014717</name>
</gene>
<comment type="subcellular location">
    <subcellularLocation>
        <location evidence="1">Nucleus</location>
    </subcellularLocation>
</comment>
<organism evidence="11 12">
    <name type="scientific">Solanum stoloniferum</name>
    <dbReference type="NCBI Taxonomy" id="62892"/>
    <lineage>
        <taxon>Eukaryota</taxon>
        <taxon>Viridiplantae</taxon>
        <taxon>Streptophyta</taxon>
        <taxon>Embryophyta</taxon>
        <taxon>Tracheophyta</taxon>
        <taxon>Spermatophyta</taxon>
        <taxon>Magnoliopsida</taxon>
        <taxon>eudicotyledons</taxon>
        <taxon>Gunneridae</taxon>
        <taxon>Pentapetalae</taxon>
        <taxon>asterids</taxon>
        <taxon>lamiids</taxon>
        <taxon>Solanales</taxon>
        <taxon>Solanaceae</taxon>
        <taxon>Solanoideae</taxon>
        <taxon>Solaneae</taxon>
        <taxon>Solanum</taxon>
    </lineage>
</organism>
<dbReference type="Proteomes" id="UP001627284">
    <property type="component" value="Unassembled WGS sequence"/>
</dbReference>
<dbReference type="PANTHER" id="PTHR31190">
    <property type="entry name" value="DNA-BINDING DOMAIN"/>
    <property type="match status" value="1"/>
</dbReference>
<dbReference type="Gene3D" id="3.30.730.10">
    <property type="entry name" value="AP2/ERF domain"/>
    <property type="match status" value="1"/>
</dbReference>
<evidence type="ECO:0000256" key="8">
    <source>
        <dbReference type="ARBA" id="ARBA00023242"/>
    </source>
</evidence>
<dbReference type="InterPro" id="IPR044808">
    <property type="entry name" value="ERF_plant"/>
</dbReference>
<dbReference type="CDD" id="cd00018">
    <property type="entry name" value="AP2"/>
    <property type="match status" value="1"/>
</dbReference>